<dbReference type="EMBL" id="CP006704">
    <property type="protein sequence ID" value="AIJ45366.1"/>
    <property type="molecule type" value="Genomic_DNA"/>
</dbReference>
<evidence type="ECO:0000313" key="2">
    <source>
        <dbReference type="Proteomes" id="UP000028782"/>
    </source>
</evidence>
<dbReference type="KEGG" id="ctes:O987_06035"/>
<organism evidence="1 2">
    <name type="scientific">Comamonas testosteroni TK102</name>
    <dbReference type="NCBI Taxonomy" id="1392005"/>
    <lineage>
        <taxon>Bacteria</taxon>
        <taxon>Pseudomonadati</taxon>
        <taxon>Pseudomonadota</taxon>
        <taxon>Betaproteobacteria</taxon>
        <taxon>Burkholderiales</taxon>
        <taxon>Comamonadaceae</taxon>
        <taxon>Comamonas</taxon>
    </lineage>
</organism>
<dbReference type="AlphaFoldDB" id="A0A076PKY2"/>
<proteinExistence type="predicted"/>
<evidence type="ECO:0000313" key="1">
    <source>
        <dbReference type="EMBL" id="AIJ45366.1"/>
    </source>
</evidence>
<reference evidence="1 2" key="1">
    <citation type="journal article" date="2014" name="Genome Announc.">
        <title>Complete Genome Sequence of Polychlorinated Biphenyl Degrader Comamonas testosteroni TK102 (NBRC 109938).</title>
        <authorList>
            <person name="Fukuda K."/>
            <person name="Hosoyama A."/>
            <person name="Tsuchikane K."/>
            <person name="Ohji S."/>
            <person name="Yamazoe A."/>
            <person name="Fujita N."/>
            <person name="Shintani M."/>
            <person name="Kimbara K."/>
        </authorList>
    </citation>
    <scope>NUCLEOTIDE SEQUENCE [LARGE SCALE GENOMIC DNA]</scope>
    <source>
        <strain evidence="1">TK102</strain>
    </source>
</reference>
<sequence>MCRIFDSSMATRDCLVPPSSTVARAVFLAVLKGGSTAGQSFTAQGSGRKF</sequence>
<name>A0A076PKY2_COMTE</name>
<protein>
    <submittedName>
        <fullName evidence="1">Uncharacterized protein</fullName>
    </submittedName>
</protein>
<gene>
    <name evidence="1" type="ORF">O987_06035</name>
</gene>
<accession>A0A076PKY2</accession>
<dbReference type="HOGENOM" id="CLU_3116760_0_0_4"/>
<dbReference type="Proteomes" id="UP000028782">
    <property type="component" value="Chromosome"/>
</dbReference>